<feature type="domain" description="Translocation and assembly module TamB C-terminal" evidence="6">
    <location>
        <begin position="1097"/>
        <end position="1449"/>
    </location>
</feature>
<comment type="subcellular location">
    <subcellularLocation>
        <location evidence="1">Membrane</location>
        <topology evidence="1">Single-pass membrane protein</topology>
    </subcellularLocation>
</comment>
<evidence type="ECO:0000256" key="4">
    <source>
        <dbReference type="ARBA" id="ARBA00023136"/>
    </source>
</evidence>
<dbReference type="PANTHER" id="PTHR36985">
    <property type="entry name" value="TRANSLOCATION AND ASSEMBLY MODULE SUBUNIT TAMB"/>
    <property type="match status" value="1"/>
</dbReference>
<feature type="transmembrane region" description="Helical" evidence="5">
    <location>
        <begin position="7"/>
        <end position="29"/>
    </location>
</feature>
<evidence type="ECO:0000256" key="3">
    <source>
        <dbReference type="ARBA" id="ARBA00022989"/>
    </source>
</evidence>
<organism evidence="7 8">
    <name type="scientific">Roseibium album</name>
    <dbReference type="NCBI Taxonomy" id="311410"/>
    <lineage>
        <taxon>Bacteria</taxon>
        <taxon>Pseudomonadati</taxon>
        <taxon>Pseudomonadota</taxon>
        <taxon>Alphaproteobacteria</taxon>
        <taxon>Hyphomicrobiales</taxon>
        <taxon>Stappiaceae</taxon>
        <taxon>Roseibium</taxon>
    </lineage>
</organism>
<accession>A0A0M7AVU6</accession>
<dbReference type="GO" id="GO:0005886">
    <property type="term" value="C:plasma membrane"/>
    <property type="evidence" value="ECO:0007669"/>
    <property type="project" value="InterPro"/>
</dbReference>
<dbReference type="Pfam" id="PF04357">
    <property type="entry name" value="TamB"/>
    <property type="match status" value="1"/>
</dbReference>
<dbReference type="InterPro" id="IPR007452">
    <property type="entry name" value="TamB_C"/>
</dbReference>
<protein>
    <submittedName>
        <fullName evidence="7">Autotransporter assembly factor TamB</fullName>
    </submittedName>
</protein>
<evidence type="ECO:0000313" key="8">
    <source>
        <dbReference type="Proteomes" id="UP000049983"/>
    </source>
</evidence>
<dbReference type="STRING" id="311410.LA5095_04073"/>
<dbReference type="GO" id="GO:0009306">
    <property type="term" value="P:protein secretion"/>
    <property type="evidence" value="ECO:0007669"/>
    <property type="project" value="InterPro"/>
</dbReference>
<dbReference type="Proteomes" id="UP000049983">
    <property type="component" value="Unassembled WGS sequence"/>
</dbReference>
<proteinExistence type="predicted"/>
<evidence type="ECO:0000256" key="1">
    <source>
        <dbReference type="ARBA" id="ARBA00004167"/>
    </source>
</evidence>
<evidence type="ECO:0000313" key="7">
    <source>
        <dbReference type="EMBL" id="CTQ76046.1"/>
    </source>
</evidence>
<evidence type="ECO:0000256" key="5">
    <source>
        <dbReference type="SAM" id="Phobius"/>
    </source>
</evidence>
<evidence type="ECO:0000256" key="2">
    <source>
        <dbReference type="ARBA" id="ARBA00022692"/>
    </source>
</evidence>
<dbReference type="OrthoDB" id="7784409at2"/>
<gene>
    <name evidence="7" type="primary">tamB</name>
    <name evidence="7" type="ORF">LA5096_04630</name>
</gene>
<sequence>MRFLSLALRIFGFLIVVAIAIPVLVIAALQVPSGRTLVSGVVSSLASNDTQTISVEGIYLSFGLNATVEDISLADKDGVWLNAERLSLNWNPLQLLTGDLDISSISAGRIDLNRLPASEPVAQVEAGDVENEPSGGVSLPFNVSLESLVFDEINLGNSLIGEPVSLKVSGSGAFALDPAVVTAALDVHRVDGIDAGLTANAEFEPAAETLAFDLVLSEPRGGLAARLLDVPDLPAVKLALNGSGPLTDWAANLDVALDGRSTVKGSAKLSEQPQGRQLTFDLDGDLEPLAPPTAKAFLTGTTHATGNARFSSDFAPLSADIELTTQTVNLNANANLDNAAVNATGSVTINAGDNALIAVDMSDRRIAFGALDARFSVTGSEAAADWSLTLDLASFQTNEVKSGKILLETAGNGADLQPDALSSPFSLSISVAKLEGLTPQAEPLSGAVSLKSEGVLNGADKSVTFSKLAFTSTAAALTLSDTLVSLNKVSGQGRLSVADLAVFSALAQRELGGSVSTSFSADLDPSTVNGSATAAISTRDLATGVAQADTLLAGDTQIDAALAFAGSEDVTVKSLSLKNAAINIDGNAHYQEASLASEFSIALEDLSKVDSQLAGSLDVTAKTTGPIDALNVEADAASKQIMLAGTPLDNLSFSATAIADTAAPSATIKSSASLNGQPIAIDVELKSEDGGADINPLSVKLAGNTVTGALAVADLNNPVETLKGNLKIDAPDLASLSPLLLTEIGGRLQGTVLADPDSKKLALDVVGSDIDVPSLSIGSVKLKADIAAPYTPQSASADIELSDLVTDATPVHAVKLLAEPDNGGTSVTADVKVDQGSDDGLSLAAQISQPETNAYDIALSELTMRYQGLSSQLQQPTTISYANGNTSIQPLELKLGNGSLALSGTAGQSLDLAAELNSIPLNLANAFVPSLGLGGTLSGSVKAQGSSTAPEASWTISGQGLTANELKNNGLAALGLQTSGTLKDNRISQNTTVSDPNGLKLNASGEIGLDLPNTLAVTLDGSVPVTALKRPLLEAGIRGEGTIALKGNVGGSAASPTYQITATPTGLKITSLSTGLTVQNIGGNAAVTQDQASLNGITGELATGGSLSASGTVGMKDGFPANLALKLNQGRYVDPGLVTAEVDADIKITGPLASPSSSALIGGSITINKADISIPEYLPGAIPPVEVRHINASKAIRQQIADLGGEPKQSSAEQKSVPPRLDIVLNAPGRIFIRGRGLDAELQGNLKVVGTTADPQAIGAFSLKRGQLDILTRRLTFSRGSATFDGSLTPLIDFAATTTVNDTTITVTVSGQADDPEIAFSSSPDLPQDEVLALLLFGKSVGNLSATQIASLAAAIATLTGGSDSGPLATLRKSLGLDAIDINTDGEDGPSVAVGKYINDNIYLGVEQGTGSGSSRVKVDIDLDRGLKVRGEVGADGSSKAGIFFEREY</sequence>
<keyword evidence="3 5" id="KW-1133">Transmembrane helix</keyword>
<evidence type="ECO:0000259" key="6">
    <source>
        <dbReference type="Pfam" id="PF04357"/>
    </source>
</evidence>
<dbReference type="GeneID" id="97671914"/>
<dbReference type="EMBL" id="CXWC01000012">
    <property type="protein sequence ID" value="CTQ76046.1"/>
    <property type="molecule type" value="Genomic_DNA"/>
</dbReference>
<reference evidence="8" key="1">
    <citation type="submission" date="2015-07" db="EMBL/GenBank/DDBJ databases">
        <authorList>
            <person name="Rodrigo-Torres Lidia"/>
            <person name="Arahal R.David."/>
        </authorList>
    </citation>
    <scope>NUCLEOTIDE SEQUENCE [LARGE SCALE GENOMIC DNA]</scope>
    <source>
        <strain evidence="8">CECT 5096</strain>
    </source>
</reference>
<name>A0A0M7AVU6_9HYPH</name>
<keyword evidence="8" id="KW-1185">Reference proteome</keyword>
<keyword evidence="4 5" id="KW-0472">Membrane</keyword>
<keyword evidence="2 5" id="KW-0812">Transmembrane</keyword>
<dbReference type="RefSeq" id="WP_055118259.1">
    <property type="nucleotide sequence ID" value="NZ_CXWA01000011.1"/>
</dbReference>
<dbReference type="PANTHER" id="PTHR36985:SF1">
    <property type="entry name" value="TRANSLOCATION AND ASSEMBLY MODULE SUBUNIT TAMB"/>
    <property type="match status" value="1"/>
</dbReference>